<accession>A0ACC2IA89</accession>
<evidence type="ECO:0000313" key="2">
    <source>
        <dbReference type="Proteomes" id="UP001153331"/>
    </source>
</evidence>
<gene>
    <name evidence="1" type="ORF">OPT61_g5527</name>
</gene>
<name>A0ACC2IA89_9PLEO</name>
<dbReference type="EMBL" id="JAPHNI010000358">
    <property type="protein sequence ID" value="KAJ8112012.1"/>
    <property type="molecule type" value="Genomic_DNA"/>
</dbReference>
<protein>
    <submittedName>
        <fullName evidence="1">Uncharacterized protein</fullName>
    </submittedName>
</protein>
<organism evidence="1 2">
    <name type="scientific">Boeremia exigua</name>
    <dbReference type="NCBI Taxonomy" id="749465"/>
    <lineage>
        <taxon>Eukaryota</taxon>
        <taxon>Fungi</taxon>
        <taxon>Dikarya</taxon>
        <taxon>Ascomycota</taxon>
        <taxon>Pezizomycotina</taxon>
        <taxon>Dothideomycetes</taxon>
        <taxon>Pleosporomycetidae</taxon>
        <taxon>Pleosporales</taxon>
        <taxon>Pleosporineae</taxon>
        <taxon>Didymellaceae</taxon>
        <taxon>Boeremia</taxon>
    </lineage>
</organism>
<comment type="caution">
    <text evidence="1">The sequence shown here is derived from an EMBL/GenBank/DDBJ whole genome shotgun (WGS) entry which is preliminary data.</text>
</comment>
<reference evidence="1" key="1">
    <citation type="submission" date="2022-11" db="EMBL/GenBank/DDBJ databases">
        <title>Genome Sequence of Boeremia exigua.</title>
        <authorList>
            <person name="Buettner E."/>
        </authorList>
    </citation>
    <scope>NUCLEOTIDE SEQUENCE</scope>
    <source>
        <strain evidence="1">CU02</strain>
    </source>
</reference>
<sequence>MKPVSGLATPLKEHVITRNTGSAYPHNDLVEATLSSQIAMESPHSHSSIPQVVVAVLFLNRTINIFSAARRTIQDASAFTFPAMTLTYASLHPRALSPVNVVFRRFCSTSPGVPDTGP</sequence>
<evidence type="ECO:0000313" key="1">
    <source>
        <dbReference type="EMBL" id="KAJ8112012.1"/>
    </source>
</evidence>
<keyword evidence="2" id="KW-1185">Reference proteome</keyword>
<dbReference type="Proteomes" id="UP001153331">
    <property type="component" value="Unassembled WGS sequence"/>
</dbReference>
<proteinExistence type="predicted"/>